<dbReference type="EMBL" id="CP001854">
    <property type="protein sequence ID" value="ADB51242.1"/>
    <property type="molecule type" value="Genomic_DNA"/>
</dbReference>
<keyword evidence="2" id="KW-1185">Reference proteome</keyword>
<reference evidence="1 2" key="1">
    <citation type="journal article" date="2010" name="Stand. Genomic Sci.">
        <title>Complete genome sequence of Conexibacter woesei type strain (ID131577).</title>
        <authorList>
            <person name="Pukall R."/>
            <person name="Lapidus A."/>
            <person name="Glavina Del Rio T."/>
            <person name="Copeland A."/>
            <person name="Tice H."/>
            <person name="Cheng J.-F."/>
            <person name="Lucas S."/>
            <person name="Chen F."/>
            <person name="Nolan M."/>
            <person name="Bruce D."/>
            <person name="Goodwin L."/>
            <person name="Pitluck S."/>
            <person name="Mavromatis K."/>
            <person name="Ivanova N."/>
            <person name="Ovchinnikova G."/>
            <person name="Pati A."/>
            <person name="Chen A."/>
            <person name="Palaniappan K."/>
            <person name="Land M."/>
            <person name="Hauser L."/>
            <person name="Chang Y.-J."/>
            <person name="Jeffries C.D."/>
            <person name="Chain P."/>
            <person name="Meincke L."/>
            <person name="Sims D."/>
            <person name="Brettin T."/>
            <person name="Detter J.C."/>
            <person name="Rohde M."/>
            <person name="Goeker M."/>
            <person name="Bristow J."/>
            <person name="Eisen J.A."/>
            <person name="Markowitz V."/>
            <person name="Kyrpides N.C."/>
            <person name="Klenk H.-P."/>
            <person name="Hugenholtz P."/>
        </authorList>
    </citation>
    <scope>NUCLEOTIDE SEQUENCE [LARGE SCALE GENOMIC DNA]</scope>
    <source>
        <strain evidence="2">DSM 14684 / CIP 108061 / JCM 11494 / NBRC 100937 / ID131577</strain>
    </source>
</reference>
<name>D3FAS9_CONWI</name>
<sequence length="134" mass="14475">MLITLRRAHRDVLYAAVVADLSGVGDIYAALSQGDVEEARRLRQRFGLGMRLLDDLGWGEDDPGEEFAVTMEPAALAAALRHLNAVAADGVRIHVDGDRSEQEATKECADACEAIGDVLARLAEREDGERSGGW</sequence>
<dbReference type="STRING" id="469383.Cwoe_2823"/>
<dbReference type="AlphaFoldDB" id="D3FAS9"/>
<dbReference type="RefSeq" id="WP_012934293.1">
    <property type="nucleotide sequence ID" value="NC_013739.1"/>
</dbReference>
<evidence type="ECO:0000313" key="1">
    <source>
        <dbReference type="EMBL" id="ADB51242.1"/>
    </source>
</evidence>
<dbReference type="HOGENOM" id="CLU_153081_0_0_11"/>
<reference evidence="2" key="2">
    <citation type="submission" date="2010-01" db="EMBL/GenBank/DDBJ databases">
        <title>The complete genome of Conexibacter woesei DSM 14684.</title>
        <authorList>
            <consortium name="US DOE Joint Genome Institute (JGI-PGF)"/>
            <person name="Lucas S."/>
            <person name="Copeland A."/>
            <person name="Lapidus A."/>
            <person name="Glavina del Rio T."/>
            <person name="Dalin E."/>
            <person name="Tice H."/>
            <person name="Bruce D."/>
            <person name="Goodwin L."/>
            <person name="Pitluck S."/>
            <person name="Kyrpides N."/>
            <person name="Mavromatis K."/>
            <person name="Ivanova N."/>
            <person name="Mikhailova N."/>
            <person name="Chertkov O."/>
            <person name="Brettin T."/>
            <person name="Detter J.C."/>
            <person name="Han C."/>
            <person name="Larimer F."/>
            <person name="Land M."/>
            <person name="Hauser L."/>
            <person name="Markowitz V."/>
            <person name="Cheng J.-F."/>
            <person name="Hugenholtz P."/>
            <person name="Woyke T."/>
            <person name="Wu D."/>
            <person name="Pukall R."/>
            <person name="Steenblock K."/>
            <person name="Schneider S."/>
            <person name="Klenk H.-P."/>
            <person name="Eisen J.A."/>
        </authorList>
    </citation>
    <scope>NUCLEOTIDE SEQUENCE [LARGE SCALE GENOMIC DNA]</scope>
    <source>
        <strain evidence="2">DSM 14684 / CIP 108061 / JCM 11494 / NBRC 100937 / ID131577</strain>
    </source>
</reference>
<proteinExistence type="predicted"/>
<gene>
    <name evidence="1" type="ordered locus">Cwoe_2823</name>
</gene>
<dbReference type="Proteomes" id="UP000008229">
    <property type="component" value="Chromosome"/>
</dbReference>
<dbReference type="KEGG" id="cwo:Cwoe_2823"/>
<accession>D3FAS9</accession>
<organism evidence="1 2">
    <name type="scientific">Conexibacter woesei (strain DSM 14684 / CCUG 47730 / CIP 108061 / JCM 11494 / NBRC 100937 / ID131577)</name>
    <dbReference type="NCBI Taxonomy" id="469383"/>
    <lineage>
        <taxon>Bacteria</taxon>
        <taxon>Bacillati</taxon>
        <taxon>Actinomycetota</taxon>
        <taxon>Thermoleophilia</taxon>
        <taxon>Solirubrobacterales</taxon>
        <taxon>Conexibacteraceae</taxon>
        <taxon>Conexibacter</taxon>
    </lineage>
</organism>
<evidence type="ECO:0000313" key="2">
    <source>
        <dbReference type="Proteomes" id="UP000008229"/>
    </source>
</evidence>
<protein>
    <submittedName>
        <fullName evidence="1">Uncharacterized protein</fullName>
    </submittedName>
</protein>